<sequence>MNEQQEELSNAIIDFQVKHHVNDTDLAFASHLSVEKVHAMKTGDGEFTNEEINQLYDYMSANA</sequence>
<dbReference type="OMA" id="NQLYDYM"/>
<evidence type="ECO:0000313" key="7">
    <source>
        <dbReference type="EMBL" id="NRO33903.1"/>
    </source>
</evidence>
<evidence type="ECO:0000313" key="9">
    <source>
        <dbReference type="Proteomes" id="UP000234562"/>
    </source>
</evidence>
<organism evidence="6 12">
    <name type="scientific">Lactobacillus helveticus</name>
    <name type="common">Lactobacillus suntoryeus</name>
    <dbReference type="NCBI Taxonomy" id="1587"/>
    <lineage>
        <taxon>Bacteria</taxon>
        <taxon>Bacillati</taxon>
        <taxon>Bacillota</taxon>
        <taxon>Bacilli</taxon>
        <taxon>Lactobacillales</taxon>
        <taxon>Lactobacillaceae</taxon>
        <taxon>Lactobacillus</taxon>
    </lineage>
</organism>
<dbReference type="EMBL" id="CP012381">
    <property type="protein sequence ID" value="ALI52467.1"/>
    <property type="molecule type" value="Genomic_DNA"/>
</dbReference>
<evidence type="ECO:0000313" key="4">
    <source>
        <dbReference type="EMBL" id="AZK90520.1"/>
    </source>
</evidence>
<dbReference type="Proteomes" id="UP000234562">
    <property type="component" value="Chromosome"/>
</dbReference>
<dbReference type="EMBL" id="BLYV01000341">
    <property type="protein sequence ID" value="GFP13708.1"/>
    <property type="molecule type" value="Genomic_DNA"/>
</dbReference>
<dbReference type="Proteomes" id="UP000601587">
    <property type="component" value="Unassembled WGS sequence"/>
</dbReference>
<evidence type="ECO:0000313" key="11">
    <source>
        <dbReference type="Proteomes" id="UP000267945"/>
    </source>
</evidence>
<evidence type="ECO:0000313" key="5">
    <source>
        <dbReference type="EMBL" id="GFP13708.1"/>
    </source>
</evidence>
<evidence type="ECO:0000313" key="6">
    <source>
        <dbReference type="EMBL" id="NRN90636.1"/>
    </source>
</evidence>
<dbReference type="RefSeq" id="WP_003627439.1">
    <property type="nucleotide sequence ID" value="NZ_AP023028.1"/>
</dbReference>
<reference evidence="2" key="5">
    <citation type="journal article" date="2018" name="Front. Microbiol.">
        <title>Comparative Genomics of Completely Sequenced Lactobacillus helveticus Genomes Provides Insights into Strain-Specific Genes and Resolves Metagenomics Data Down to the Strain Level.</title>
        <authorList>
            <person name="Schmid M."/>
            <person name="Muri J."/>
            <person name="Melidis D."/>
            <person name="Varadarajan A.R."/>
            <person name="Somerville V."/>
            <person name="Wicki A."/>
            <person name="Moser A."/>
            <person name="Bourqui M."/>
            <person name="Wenzel C."/>
            <person name="Eugster-Meier E."/>
            <person name="Frey J.E."/>
            <person name="Irmler S."/>
            <person name="Ahrens C.H."/>
        </authorList>
    </citation>
    <scope>NUCLEOTIDE SEQUENCE</scope>
    <source>
        <strain evidence="2">FAM8105</strain>
    </source>
</reference>
<dbReference type="AlphaFoldDB" id="A0A0D5MJC9"/>
<dbReference type="KEGG" id="lhd:HUO_05680"/>
<reference evidence="3 10" key="3">
    <citation type="submission" date="2016-10" db="EMBL/GenBank/DDBJ databases">
        <title>Complete genomic sequencing of Lactobacillus helveticus LH99 and comparative genome analysis.</title>
        <authorList>
            <person name="Li N."/>
            <person name="You C."/>
            <person name="Liu Z."/>
        </authorList>
    </citation>
    <scope>NUCLEOTIDE SEQUENCE [LARGE SCALE GENOMIC DNA]</scope>
    <source>
        <strain evidence="3 10">LH99</strain>
    </source>
</reference>
<dbReference type="EMBL" id="CP017982">
    <property type="protein sequence ID" value="AYE61490.1"/>
    <property type="molecule type" value="Genomic_DNA"/>
</dbReference>
<dbReference type="GeneID" id="78202659"/>
<dbReference type="EMBL" id="WCGB01000002">
    <property type="protein sequence ID" value="NRN90636.1"/>
    <property type="molecule type" value="Genomic_DNA"/>
</dbReference>
<proteinExistence type="predicted"/>
<reference evidence="9" key="2">
    <citation type="submission" date="2016-05" db="EMBL/GenBank/DDBJ databases">
        <title>Genome sequence of Lactobacillus helveticus FAM8105.</title>
        <authorList>
            <person name="Ahrens C."/>
            <person name="Schmid M."/>
        </authorList>
    </citation>
    <scope>NUCLEOTIDE SEQUENCE [LARGE SCALE GENOMIC DNA]</scope>
    <source>
        <strain evidence="9">FAM8105</strain>
    </source>
</reference>
<dbReference type="EMBL" id="WCHB01000002">
    <property type="protein sequence ID" value="NRO33903.1"/>
    <property type="molecule type" value="Genomic_DNA"/>
</dbReference>
<accession>A0A0D5MJC9</accession>
<evidence type="ECO:0000313" key="2">
    <source>
        <dbReference type="EMBL" id="AUI74196.1"/>
    </source>
</evidence>
<evidence type="ECO:0000313" key="1">
    <source>
        <dbReference type="EMBL" id="ALI52467.1"/>
    </source>
</evidence>
<dbReference type="EMBL" id="CP015496">
    <property type="protein sequence ID" value="AUI74196.1"/>
    <property type="molecule type" value="Genomic_DNA"/>
</dbReference>
<dbReference type="Proteomes" id="UP000267945">
    <property type="component" value="Chromosome"/>
</dbReference>
<reference evidence="6" key="6">
    <citation type="submission" date="2019-09" db="EMBL/GenBank/DDBJ databases">
        <title>Comparative genomic analysis of Lactobacillus helveticus.</title>
        <authorList>
            <person name="Zhang H."/>
            <person name="Chen Y."/>
            <person name="Zhong Z."/>
        </authorList>
    </citation>
    <scope>NUCLEOTIDE SEQUENCE</scope>
    <source>
        <strain evidence="7">IMAU30003</strain>
        <strain evidence="6">IMAU50013</strain>
    </source>
</reference>
<dbReference type="Proteomes" id="UP000063930">
    <property type="component" value="Chromosome"/>
</dbReference>
<evidence type="ECO:0000313" key="12">
    <source>
        <dbReference type="Proteomes" id="UP000601587"/>
    </source>
</evidence>
<evidence type="ECO:0000313" key="3">
    <source>
        <dbReference type="EMBL" id="AYE61490.1"/>
    </source>
</evidence>
<dbReference type="eggNOG" id="ENOG5030AG9">
    <property type="taxonomic scope" value="Bacteria"/>
</dbReference>
<name>A0A0D5MJC9_LACHE</name>
<evidence type="ECO:0000313" key="8">
    <source>
        <dbReference type="Proteomes" id="UP000063930"/>
    </source>
</evidence>
<reference evidence="1 8" key="1">
    <citation type="submission" date="2015-08" db="EMBL/GenBank/DDBJ databases">
        <title>Complete genome sequence of Lactobacillus helveticus CAUH18, a probiotic strain originated from koumiss.</title>
        <authorList>
            <person name="Yang Y."/>
            <person name="Hao Y."/>
        </authorList>
    </citation>
    <scope>NUCLEOTIDE SEQUENCE [LARGE SCALE GENOMIC DNA]</scope>
    <source>
        <strain evidence="1 8">CAUH18</strain>
    </source>
</reference>
<dbReference type="Proteomes" id="UP000651333">
    <property type="component" value="Unassembled WGS sequence"/>
</dbReference>
<dbReference type="NCBIfam" id="NF040507">
    <property type="entry name" value="LBP_cg2779_fam"/>
    <property type="match status" value="1"/>
</dbReference>
<dbReference type="EMBL" id="CP019581">
    <property type="protein sequence ID" value="AZK90520.1"/>
    <property type="molecule type" value="Genomic_DNA"/>
</dbReference>
<dbReference type="Proteomes" id="UP000267794">
    <property type="component" value="Chromosome"/>
</dbReference>
<protein>
    <submittedName>
        <fullName evidence="6">Uncharacterized protein</fullName>
    </submittedName>
</protein>
<reference evidence="4 11" key="4">
    <citation type="submission" date="2017-02" db="EMBL/GenBank/DDBJ databases">
        <title>Complete genome sequence of Lactobacillus helveticus.</title>
        <authorList>
            <person name="Kim J.F."/>
            <person name="Chung Y."/>
            <person name="Kwak M."/>
        </authorList>
    </citation>
    <scope>NUCLEOTIDE SEQUENCE [LARGE SCALE GENOMIC DNA]</scope>
    <source>
        <strain evidence="4 11">LH5</strain>
    </source>
</reference>
<dbReference type="Proteomes" id="UP000630086">
    <property type="component" value="Unassembled WGS sequence"/>
</dbReference>
<gene>
    <name evidence="1" type="ORF">ALV80_04825</name>
    <name evidence="3" type="ORF">BC335_1006</name>
    <name evidence="7" type="ORF">IMAU30003_00132</name>
    <name evidence="6" type="ORF">IMAU50013_00161</name>
    <name evidence="4" type="ORF">LH5_00259</name>
    <name evidence="2" type="ORF">Lh8105_04940</name>
    <name evidence="5" type="ORF">LHEJCM1062_15800</name>
</gene>
<reference evidence="5" key="7">
    <citation type="submission" date="2020-07" db="EMBL/GenBank/DDBJ databases">
        <title>Draft genome sequence of Lactobacillus helveticus strain JCM 1062.</title>
        <authorList>
            <person name="Endo A."/>
            <person name="Maeno S."/>
            <person name="Kido Y."/>
        </authorList>
    </citation>
    <scope>NUCLEOTIDE SEQUENCE</scope>
    <source>
        <strain evidence="5">JCM 1062</strain>
    </source>
</reference>
<evidence type="ECO:0000313" key="10">
    <source>
        <dbReference type="Proteomes" id="UP000267794"/>
    </source>
</evidence>
<dbReference type="InterPro" id="IPR059218">
    <property type="entry name" value="LBP_cg2779-like"/>
</dbReference>